<dbReference type="EMBL" id="CYZV01000021">
    <property type="protein sequence ID" value="CUO35063.1"/>
    <property type="molecule type" value="Genomic_DNA"/>
</dbReference>
<comment type="similarity">
    <text evidence="6">Belongs to the LPG synthase family.</text>
</comment>
<comment type="catalytic activity">
    <reaction evidence="6">
        <text>L-lysyl-tRNA(Lys) + a 1,2-diacyl-sn-glycero-3-phospho-(1'-sn-glycerol) = a 1,2-diacyl-sn-glycero-3-phospho-1'-(3'-O-L-lysyl)-sn-glycerol + tRNA(Lys)</text>
        <dbReference type="Rhea" id="RHEA:10668"/>
        <dbReference type="Rhea" id="RHEA-COMP:9696"/>
        <dbReference type="Rhea" id="RHEA-COMP:9697"/>
        <dbReference type="ChEBI" id="CHEBI:64716"/>
        <dbReference type="ChEBI" id="CHEBI:75792"/>
        <dbReference type="ChEBI" id="CHEBI:78442"/>
        <dbReference type="ChEBI" id="CHEBI:78529"/>
        <dbReference type="EC" id="2.3.2.3"/>
    </reaction>
</comment>
<reference evidence="7 8" key="1">
    <citation type="submission" date="2015-09" db="EMBL/GenBank/DDBJ databases">
        <authorList>
            <consortium name="Pathogen Informatics"/>
        </authorList>
    </citation>
    <scope>NUCLEOTIDE SEQUENCE [LARGE SCALE GENOMIC DNA]</scope>
    <source>
        <strain evidence="7 8">2789STDY5834855</strain>
    </source>
</reference>
<evidence type="ECO:0000313" key="7">
    <source>
        <dbReference type="EMBL" id="CUO35063.1"/>
    </source>
</evidence>
<evidence type="ECO:0000256" key="3">
    <source>
        <dbReference type="ARBA" id="ARBA00022692"/>
    </source>
</evidence>
<dbReference type="PANTHER" id="PTHR37693">
    <property type="entry name" value="PHOSPHATIDYLGLYCEROL LYSYLTRANSFERASE"/>
    <property type="match status" value="1"/>
</dbReference>
<dbReference type="EC" id="2.3.2.3" evidence="6"/>
<dbReference type="InterPro" id="IPR022791">
    <property type="entry name" value="L-PG_synthase/AglD"/>
</dbReference>
<keyword evidence="3 6" id="KW-0812">Transmembrane</keyword>
<keyword evidence="4 6" id="KW-1133">Transmembrane helix</keyword>
<protein>
    <recommendedName>
        <fullName evidence="6">Phosphatidylglycerol lysyltransferase</fullName>
        <ecNumber evidence="6">2.3.2.3</ecNumber>
    </recommendedName>
    <alternativeName>
        <fullName evidence="6">Lysylphosphatidylglycerol synthase</fullName>
    </alternativeName>
</protein>
<feature type="transmembrane region" description="Helical" evidence="6">
    <location>
        <begin position="260"/>
        <end position="281"/>
    </location>
</feature>
<evidence type="ECO:0000256" key="5">
    <source>
        <dbReference type="ARBA" id="ARBA00023136"/>
    </source>
</evidence>
<dbReference type="Pfam" id="PF03706">
    <property type="entry name" value="LPG_synthase_TM"/>
    <property type="match status" value="1"/>
</dbReference>
<dbReference type="RefSeq" id="WP_042395698.1">
    <property type="nucleotide sequence ID" value="NZ_CYYT01000023.1"/>
</dbReference>
<evidence type="ECO:0000313" key="8">
    <source>
        <dbReference type="Proteomes" id="UP000095558"/>
    </source>
</evidence>
<feature type="transmembrane region" description="Helical" evidence="6">
    <location>
        <begin position="231"/>
        <end position="254"/>
    </location>
</feature>
<organism evidence="7 8">
    <name type="scientific">Clostridium disporicum</name>
    <dbReference type="NCBI Taxonomy" id="84024"/>
    <lineage>
        <taxon>Bacteria</taxon>
        <taxon>Bacillati</taxon>
        <taxon>Bacillota</taxon>
        <taxon>Clostridia</taxon>
        <taxon>Eubacteriales</taxon>
        <taxon>Clostridiaceae</taxon>
        <taxon>Clostridium</taxon>
    </lineage>
</organism>
<feature type="transmembrane region" description="Helical" evidence="6">
    <location>
        <begin position="45"/>
        <end position="64"/>
    </location>
</feature>
<comment type="function">
    <text evidence="6">Catalyzes the transfer of a lysyl group from L-lysyl-tRNA(Lys) to membrane-bound phosphatidylglycerol (PG), which produces lysylphosphatidylglycerol (LPG), a major component of the bacterial membrane with a positive net charge. LPG synthesis contributes to bacterial virulence as it is involved in the resistance mechanism against cationic antimicrobial peptides (CAMP) produces by the host's immune system (defensins, cathelicidins) and by the competing microorganisms.</text>
</comment>
<comment type="subcellular location">
    <subcellularLocation>
        <location evidence="1 6">Cell membrane</location>
        <topology evidence="1 6">Multi-pass membrane protein</topology>
    </subcellularLocation>
</comment>
<evidence type="ECO:0000256" key="2">
    <source>
        <dbReference type="ARBA" id="ARBA00022475"/>
    </source>
</evidence>
<keyword evidence="2" id="KW-1003">Cell membrane</keyword>
<dbReference type="NCBIfam" id="TIGR00374">
    <property type="entry name" value="flippase-like domain"/>
    <property type="match status" value="1"/>
</dbReference>
<dbReference type="PANTHER" id="PTHR37693:SF1">
    <property type="entry name" value="INTEGRAL MEMBRANE PROTEIN"/>
    <property type="match status" value="1"/>
</dbReference>
<proteinExistence type="inferred from homology"/>
<evidence type="ECO:0000256" key="1">
    <source>
        <dbReference type="ARBA" id="ARBA00004651"/>
    </source>
</evidence>
<dbReference type="GO" id="GO:0050071">
    <property type="term" value="F:phosphatidylglycerol lysyltransferase activity"/>
    <property type="evidence" value="ECO:0007669"/>
    <property type="project" value="UniProtKB-EC"/>
</dbReference>
<keyword evidence="6" id="KW-0046">Antibiotic resistance</keyword>
<dbReference type="GO" id="GO:0005886">
    <property type="term" value="C:plasma membrane"/>
    <property type="evidence" value="ECO:0007669"/>
    <property type="project" value="UniProtKB-SubCell"/>
</dbReference>
<sequence>MNSMSLKKILKSSLLFIALIGVTFFVVFKDNSLNNIVETLKSVNLTYIYVGILFMFLFICCEAINIRRMLRLLSYDISIVNGLKYAFVGFFFSSITPSASGGQPMQIYYMKKDNVDISHSSLVLLVELASFQFVTIVIALLAFIGNYKFIITLNPAIKVLIWVGIISNTIVFLFIVLAIFSKKFISKTIELIFKLVSRVKFINLNKLIKNIDEEINQYQEGAKFIKENKMVIVKVILTTFAQICFNYSITFFVYKAFNLSTYSFLTVFSLQSILFISVSAIPLPGSVGSSESSFLTLFKTLFPVSTLSSAMLLSRGISFYLFVIISGIVVLFIGIFKKNLKEKYMNNMTLNDKIAISK</sequence>
<evidence type="ECO:0000256" key="6">
    <source>
        <dbReference type="RuleBase" id="RU363042"/>
    </source>
</evidence>
<feature type="transmembrane region" description="Helical" evidence="6">
    <location>
        <begin position="122"/>
        <end position="147"/>
    </location>
</feature>
<gene>
    <name evidence="6" type="primary">mprF</name>
    <name evidence="7" type="ORF">ERS852470_02093</name>
</gene>
<dbReference type="GeneID" id="83011027"/>
<name>A0A174EBN0_9CLOT</name>
<dbReference type="AlphaFoldDB" id="A0A174EBN0"/>
<accession>A0A174EBN0</accession>
<dbReference type="Proteomes" id="UP000095558">
    <property type="component" value="Unassembled WGS sequence"/>
</dbReference>
<feature type="transmembrane region" description="Helical" evidence="6">
    <location>
        <begin position="159"/>
        <end position="180"/>
    </location>
</feature>
<keyword evidence="6" id="KW-0808">Transferase</keyword>
<evidence type="ECO:0000256" key="4">
    <source>
        <dbReference type="ARBA" id="ARBA00022989"/>
    </source>
</evidence>
<dbReference type="GO" id="GO:0046677">
    <property type="term" value="P:response to antibiotic"/>
    <property type="evidence" value="ECO:0007669"/>
    <property type="project" value="UniProtKB-KW"/>
</dbReference>
<keyword evidence="5 6" id="KW-0472">Membrane</keyword>
<keyword evidence="6" id="KW-0443">Lipid metabolism</keyword>
<dbReference type="OrthoDB" id="9810654at2"/>
<dbReference type="GO" id="GO:0006629">
    <property type="term" value="P:lipid metabolic process"/>
    <property type="evidence" value="ECO:0007669"/>
    <property type="project" value="UniProtKB-KW"/>
</dbReference>
<feature type="transmembrane region" description="Helical" evidence="6">
    <location>
        <begin position="319"/>
        <end position="336"/>
    </location>
</feature>